<reference evidence="2 3" key="1">
    <citation type="journal article" date="2018" name="Nat. Genet.">
        <title>The Rosa genome provides new insights in the design of modern roses.</title>
        <authorList>
            <person name="Bendahmane M."/>
        </authorList>
    </citation>
    <scope>NUCLEOTIDE SEQUENCE [LARGE SCALE GENOMIC DNA]</scope>
    <source>
        <strain evidence="3">cv. Old Blush</strain>
    </source>
</reference>
<name>A0A2P6P1U6_ROSCH</name>
<keyword evidence="3" id="KW-1185">Reference proteome</keyword>
<organism evidence="2 3">
    <name type="scientific">Rosa chinensis</name>
    <name type="common">China rose</name>
    <dbReference type="NCBI Taxonomy" id="74649"/>
    <lineage>
        <taxon>Eukaryota</taxon>
        <taxon>Viridiplantae</taxon>
        <taxon>Streptophyta</taxon>
        <taxon>Embryophyta</taxon>
        <taxon>Tracheophyta</taxon>
        <taxon>Spermatophyta</taxon>
        <taxon>Magnoliopsida</taxon>
        <taxon>eudicotyledons</taxon>
        <taxon>Gunneridae</taxon>
        <taxon>Pentapetalae</taxon>
        <taxon>rosids</taxon>
        <taxon>fabids</taxon>
        <taxon>Rosales</taxon>
        <taxon>Rosaceae</taxon>
        <taxon>Rosoideae</taxon>
        <taxon>Rosoideae incertae sedis</taxon>
        <taxon>Rosa</taxon>
    </lineage>
</organism>
<comment type="caution">
    <text evidence="2">The sequence shown here is derived from an EMBL/GenBank/DDBJ whole genome shotgun (WGS) entry which is preliminary data.</text>
</comment>
<evidence type="ECO:0000256" key="1">
    <source>
        <dbReference type="SAM" id="Coils"/>
    </source>
</evidence>
<dbReference type="Proteomes" id="UP000238479">
    <property type="component" value="Chromosome 7"/>
</dbReference>
<dbReference type="EMBL" id="PDCK01000045">
    <property type="protein sequence ID" value="PRQ15900.1"/>
    <property type="molecule type" value="Genomic_DNA"/>
</dbReference>
<proteinExistence type="predicted"/>
<evidence type="ECO:0000313" key="3">
    <source>
        <dbReference type="Proteomes" id="UP000238479"/>
    </source>
</evidence>
<gene>
    <name evidence="2" type="ORF">RchiOBHm_Chr7g0178431</name>
</gene>
<feature type="coiled-coil region" evidence="1">
    <location>
        <begin position="96"/>
        <end position="123"/>
    </location>
</feature>
<sequence length="146" mass="17114">MEDLLLVCSRMGLSMKQGDEGEILDMMIPYILGCPMYRNGITIFMARVREHIDRCSTLNDLETVKNALKSRIFLEEYEDWKKEQTITSTREKEDKVDVKDQVLKQEEEDKADAKDQVHQLLKNNILPIKEEGIATHMNQIKQEEKR</sequence>
<dbReference type="Gramene" id="PRQ15900">
    <property type="protein sequence ID" value="PRQ15900"/>
    <property type="gene ID" value="RchiOBHm_Chr7g0178431"/>
</dbReference>
<evidence type="ECO:0000313" key="2">
    <source>
        <dbReference type="EMBL" id="PRQ15900.1"/>
    </source>
</evidence>
<accession>A0A2P6P1U6</accession>
<dbReference type="AlphaFoldDB" id="A0A2P6P1U6"/>
<keyword evidence="1" id="KW-0175">Coiled coil</keyword>
<protein>
    <submittedName>
        <fullName evidence="2">Uncharacterized protein</fullName>
    </submittedName>
</protein>